<organism evidence="2 3">
    <name type="scientific">Bugula neritina</name>
    <name type="common">Brown bryozoan</name>
    <name type="synonym">Sertularia neritina</name>
    <dbReference type="NCBI Taxonomy" id="10212"/>
    <lineage>
        <taxon>Eukaryota</taxon>
        <taxon>Metazoa</taxon>
        <taxon>Spiralia</taxon>
        <taxon>Lophotrochozoa</taxon>
        <taxon>Bryozoa</taxon>
        <taxon>Gymnolaemata</taxon>
        <taxon>Cheilostomatida</taxon>
        <taxon>Flustrina</taxon>
        <taxon>Buguloidea</taxon>
        <taxon>Bugulidae</taxon>
        <taxon>Bugula</taxon>
    </lineage>
</organism>
<dbReference type="EMBL" id="VXIV02000181">
    <property type="protein sequence ID" value="KAF6040100.1"/>
    <property type="molecule type" value="Genomic_DNA"/>
</dbReference>
<reference evidence="2" key="1">
    <citation type="submission" date="2020-06" db="EMBL/GenBank/DDBJ databases">
        <title>Draft genome of Bugula neritina, a colonial animal packing powerful symbionts and potential medicines.</title>
        <authorList>
            <person name="Rayko M."/>
        </authorList>
    </citation>
    <scope>NUCLEOTIDE SEQUENCE [LARGE SCALE GENOMIC DNA]</scope>
    <source>
        <strain evidence="2">Kwan_BN1</strain>
    </source>
</reference>
<dbReference type="Pfam" id="PF07727">
    <property type="entry name" value="RVT_2"/>
    <property type="match status" value="1"/>
</dbReference>
<sequence>MANIPQSYQEAVNSKEKEVWKRAMDKEMNNLCDTNTWFIQPLPEDRTETKGRWVYTLKQGTTPDKTQHKAIYVAQGFSQIQRVDYDETDSPTTIFTLIKLLLQKAANENMKVHQLDAKGAYLNAPIDKKIYL</sequence>
<dbReference type="Proteomes" id="UP000593567">
    <property type="component" value="Unassembled WGS sequence"/>
</dbReference>
<keyword evidence="3" id="KW-1185">Reference proteome</keyword>
<dbReference type="InterPro" id="IPR013103">
    <property type="entry name" value="RVT_2"/>
</dbReference>
<dbReference type="OrthoDB" id="6158475at2759"/>
<dbReference type="AlphaFoldDB" id="A0A7J7KPI9"/>
<name>A0A7J7KPI9_BUGNE</name>
<evidence type="ECO:0000313" key="3">
    <source>
        <dbReference type="Proteomes" id="UP000593567"/>
    </source>
</evidence>
<feature type="domain" description="Reverse transcriptase Ty1/copia-type" evidence="1">
    <location>
        <begin position="35"/>
        <end position="132"/>
    </location>
</feature>
<proteinExistence type="predicted"/>
<comment type="caution">
    <text evidence="2">The sequence shown here is derived from an EMBL/GenBank/DDBJ whole genome shotgun (WGS) entry which is preliminary data.</text>
</comment>
<accession>A0A7J7KPI9</accession>
<protein>
    <recommendedName>
        <fullName evidence="1">Reverse transcriptase Ty1/copia-type domain-containing protein</fullName>
    </recommendedName>
</protein>
<evidence type="ECO:0000313" key="2">
    <source>
        <dbReference type="EMBL" id="KAF6040100.1"/>
    </source>
</evidence>
<evidence type="ECO:0000259" key="1">
    <source>
        <dbReference type="Pfam" id="PF07727"/>
    </source>
</evidence>
<gene>
    <name evidence="2" type="ORF">EB796_001573</name>
</gene>